<comment type="caution">
    <text evidence="2">The sequence shown here is derived from an EMBL/GenBank/DDBJ whole genome shotgun (WGS) entry which is preliminary data.</text>
</comment>
<sequence>QNKPDYVDNKNAIDYFDENEMNDFDENEMDNFDANEMDDMDIVQSESSLHIEAVENDIQSQECSKQAMNRNSCKSKRSPLILLDNFPMDNFFNRSEHYNSNQSEDGNSEQSKDSNSDQNEHNIDQDIEEETNIEDETDEEYDTIMLLSPLLNVNHSNLYSIIPEPSYNPGVLGDIYNRKVWKEFLDKQGHPFFIGDSTDVRIGLAFNLDYENLILVSIIPSSKEPDTNQLQNYLQPMVNELKQLWSGQLFKTAQYPIGRIFCCALIQIACDIPAACKITGLALHSSKHACSKCTRVFTCFLGTSKLDYSDYIQEDPPLTNAKHRRIALQYKVSTSKCIVQHAWMNDNLPKLDIKQLRFDALTADQWKIWVLVYSIYALHQFLDEANQRFWQVFVIAVLIWSQRIITEAEIEAGHTAMMAFLQYAKQIYANIEKTGTLGHYNFIVQEALDFCVMSGGLINHIVTGSERFPEIYSNYNFYDENQLPKSENSILVSSTAHQATDLKLGDEKYGSFFSCSDLNSHVLAHWQLENERVNWLGIIKFFIEHQVSLPNSKAPTSHYLAIVDWYRRDSQKQSYFYVKSCDKIFKNILSTNANRTYHSELWEDRFVEREIATILPIQRIISRFVKSNGIKLPGTKATLNTLSTNITSLTQSINEMKTILNSSDIKSQLEITKNSINSLKHRFDIYEQNHNEFATTIQHVNNKHGIKIQRIEDTLMTATTTLENLSTSTSALQDTMNNILLHIQSHGNNVSSITNTTINSPCAIMVANPVLTAKVHNKMHYFNGFDDLESQSQDHSYIYDFEHETNEKWNETTITEIREAYFKTLKKEYNTTPAAKMLNDQCSQQYFPNCAWNQIDPSEYFENSDDNYDNIYDE</sequence>
<name>A0ABN7UYM5_GIGMA</name>
<proteinExistence type="predicted"/>
<evidence type="ECO:0000313" key="2">
    <source>
        <dbReference type="EMBL" id="CAG8703208.1"/>
    </source>
</evidence>
<feature type="region of interest" description="Disordered" evidence="1">
    <location>
        <begin position="93"/>
        <end position="135"/>
    </location>
</feature>
<feature type="compositionally biased region" description="Polar residues" evidence="1">
    <location>
        <begin position="98"/>
        <end position="109"/>
    </location>
</feature>
<gene>
    <name evidence="2" type="ORF">GMARGA_LOCUS12262</name>
</gene>
<dbReference type="PANTHER" id="PTHR46579">
    <property type="entry name" value="F5/8 TYPE C DOMAIN-CONTAINING PROTEIN-RELATED"/>
    <property type="match status" value="1"/>
</dbReference>
<dbReference type="Proteomes" id="UP000789901">
    <property type="component" value="Unassembled WGS sequence"/>
</dbReference>
<feature type="non-terminal residue" evidence="2">
    <location>
        <position position="1"/>
    </location>
</feature>
<organism evidence="2 3">
    <name type="scientific">Gigaspora margarita</name>
    <dbReference type="NCBI Taxonomy" id="4874"/>
    <lineage>
        <taxon>Eukaryota</taxon>
        <taxon>Fungi</taxon>
        <taxon>Fungi incertae sedis</taxon>
        <taxon>Mucoromycota</taxon>
        <taxon>Glomeromycotina</taxon>
        <taxon>Glomeromycetes</taxon>
        <taxon>Diversisporales</taxon>
        <taxon>Gigasporaceae</taxon>
        <taxon>Gigaspora</taxon>
    </lineage>
</organism>
<keyword evidence="3" id="KW-1185">Reference proteome</keyword>
<protein>
    <submittedName>
        <fullName evidence="2">2698_t:CDS:1</fullName>
    </submittedName>
</protein>
<reference evidence="2 3" key="1">
    <citation type="submission" date="2021-06" db="EMBL/GenBank/DDBJ databases">
        <authorList>
            <person name="Kallberg Y."/>
            <person name="Tangrot J."/>
            <person name="Rosling A."/>
        </authorList>
    </citation>
    <scope>NUCLEOTIDE SEQUENCE [LARGE SCALE GENOMIC DNA]</scope>
    <source>
        <strain evidence="2 3">120-4 pot B 10/14</strain>
    </source>
</reference>
<evidence type="ECO:0000256" key="1">
    <source>
        <dbReference type="SAM" id="MobiDB-lite"/>
    </source>
</evidence>
<feature type="compositionally biased region" description="Basic and acidic residues" evidence="1">
    <location>
        <begin position="110"/>
        <end position="124"/>
    </location>
</feature>
<feature type="compositionally biased region" description="Acidic residues" evidence="1">
    <location>
        <begin position="125"/>
        <end position="135"/>
    </location>
</feature>
<dbReference type="PANTHER" id="PTHR46579:SF1">
    <property type="entry name" value="F5_8 TYPE C DOMAIN-CONTAINING PROTEIN"/>
    <property type="match status" value="1"/>
</dbReference>
<evidence type="ECO:0000313" key="3">
    <source>
        <dbReference type="Proteomes" id="UP000789901"/>
    </source>
</evidence>
<dbReference type="EMBL" id="CAJVQB010007431">
    <property type="protein sequence ID" value="CAG8703208.1"/>
    <property type="molecule type" value="Genomic_DNA"/>
</dbReference>
<accession>A0ABN7UYM5</accession>